<dbReference type="EMBL" id="VITN01000005">
    <property type="protein sequence ID" value="TWB21321.1"/>
    <property type="molecule type" value="Genomic_DNA"/>
</dbReference>
<gene>
    <name evidence="1" type="ORF">FBZ89_105194</name>
</gene>
<dbReference type="SUPFAM" id="SSF53335">
    <property type="entry name" value="S-adenosyl-L-methionine-dependent methyltransferases"/>
    <property type="match status" value="1"/>
</dbReference>
<dbReference type="RefSeq" id="WP_186457290.1">
    <property type="nucleotide sequence ID" value="NZ_VITN01000005.1"/>
</dbReference>
<name>A0A560FI78_9PROT</name>
<evidence type="ECO:0000313" key="1">
    <source>
        <dbReference type="EMBL" id="TWB21321.1"/>
    </source>
</evidence>
<dbReference type="Proteomes" id="UP000319859">
    <property type="component" value="Unassembled WGS sequence"/>
</dbReference>
<reference evidence="1 2" key="1">
    <citation type="submission" date="2019-06" db="EMBL/GenBank/DDBJ databases">
        <title>Genomic Encyclopedia of Type Strains, Phase IV (KMG-V): Genome sequencing to study the core and pangenomes of soil and plant-associated prokaryotes.</title>
        <authorList>
            <person name="Whitman W."/>
        </authorList>
    </citation>
    <scope>NUCLEOTIDE SEQUENCE [LARGE SCALE GENOMIC DNA]</scope>
    <source>
        <strain evidence="1 2">BR 11880</strain>
    </source>
</reference>
<dbReference type="InterPro" id="IPR007072">
    <property type="entry name" value="RNMT_CmcI"/>
</dbReference>
<dbReference type="InterPro" id="IPR029063">
    <property type="entry name" value="SAM-dependent_MTases_sf"/>
</dbReference>
<dbReference type="GO" id="GO:0008610">
    <property type="term" value="P:lipid biosynthetic process"/>
    <property type="evidence" value="ECO:0007669"/>
    <property type="project" value="InterPro"/>
</dbReference>
<dbReference type="Pfam" id="PF04989">
    <property type="entry name" value="RMNT_CmcI"/>
    <property type="match status" value="1"/>
</dbReference>
<dbReference type="Gene3D" id="3.40.50.150">
    <property type="entry name" value="Vaccinia Virus protein VP39"/>
    <property type="match status" value="1"/>
</dbReference>
<accession>A0A560FI78</accession>
<sequence length="221" mass="24329">MTLNLENFLYPNIPTTHWQMQPSERMALTGLLARLRPQVALEIGVFYGGSLNLISQFAERVWALDIDPQVLERFPKPANVDIRIGDSNTMLATMLAELNSQGLTPDFILLDADHSTEGVLRDLQVLLTIRPRAPMVIVMHDSGNPACRQGMLSAPWASNPYVHDLDLDFVPGQIVPGGSGKYEVWGGIGLAYLHPEPRDGDLIIRTTGLATILQLHRATAA</sequence>
<proteinExistence type="predicted"/>
<evidence type="ECO:0000313" key="2">
    <source>
        <dbReference type="Proteomes" id="UP000319859"/>
    </source>
</evidence>
<organism evidence="1 2">
    <name type="scientific">Nitrospirillum amazonense</name>
    <dbReference type="NCBI Taxonomy" id="28077"/>
    <lineage>
        <taxon>Bacteria</taxon>
        <taxon>Pseudomonadati</taxon>
        <taxon>Pseudomonadota</taxon>
        <taxon>Alphaproteobacteria</taxon>
        <taxon>Rhodospirillales</taxon>
        <taxon>Azospirillaceae</taxon>
        <taxon>Nitrospirillum</taxon>
    </lineage>
</organism>
<comment type="caution">
    <text evidence="1">The sequence shown here is derived from an EMBL/GenBank/DDBJ whole genome shotgun (WGS) entry which is preliminary data.</text>
</comment>
<dbReference type="GO" id="GO:0008168">
    <property type="term" value="F:methyltransferase activity"/>
    <property type="evidence" value="ECO:0007669"/>
    <property type="project" value="InterPro"/>
</dbReference>
<dbReference type="AlphaFoldDB" id="A0A560FI78"/>
<protein>
    <submittedName>
        <fullName evidence="1">Cephalosporin hydroxylase</fullName>
    </submittedName>
</protein>